<dbReference type="Gene3D" id="3.40.630.30">
    <property type="match status" value="1"/>
</dbReference>
<dbReference type="Pfam" id="PF00583">
    <property type="entry name" value="Acetyltransf_1"/>
    <property type="match status" value="1"/>
</dbReference>
<evidence type="ECO:0000259" key="3">
    <source>
        <dbReference type="PROSITE" id="PS51186"/>
    </source>
</evidence>
<dbReference type="GO" id="GO:0016747">
    <property type="term" value="F:acyltransferase activity, transferring groups other than amino-acyl groups"/>
    <property type="evidence" value="ECO:0007669"/>
    <property type="project" value="InterPro"/>
</dbReference>
<proteinExistence type="predicted"/>
<dbReference type="CDD" id="cd04301">
    <property type="entry name" value="NAT_SF"/>
    <property type="match status" value="1"/>
</dbReference>
<protein>
    <submittedName>
        <fullName evidence="4">Ribosomal-protein-alanine N-acetyltransferase</fullName>
    </submittedName>
</protein>
<dbReference type="InterPro" id="IPR016181">
    <property type="entry name" value="Acyl_CoA_acyltransferase"/>
</dbReference>
<keyword evidence="1 4" id="KW-0808">Transferase</keyword>
<dbReference type="AlphaFoldDB" id="H5SRX6"/>
<reference evidence="4" key="1">
    <citation type="journal article" date="2005" name="Environ. Microbiol.">
        <title>Genetic and functional properties of uncultivated thermophilic crenarchaeotes from a subsurface gold mine as revealed by analysis of genome fragments.</title>
        <authorList>
            <person name="Nunoura T."/>
            <person name="Hirayama H."/>
            <person name="Takami H."/>
            <person name="Oida H."/>
            <person name="Nishi S."/>
            <person name="Shimamura S."/>
            <person name="Suzuki Y."/>
            <person name="Inagaki F."/>
            <person name="Takai K."/>
            <person name="Nealson K.H."/>
            <person name="Horikoshi K."/>
        </authorList>
    </citation>
    <scope>NUCLEOTIDE SEQUENCE</scope>
</reference>
<dbReference type="InterPro" id="IPR050680">
    <property type="entry name" value="YpeA/RimI_acetyltransf"/>
</dbReference>
<feature type="domain" description="N-acetyltransferase" evidence="3">
    <location>
        <begin position="7"/>
        <end position="171"/>
    </location>
</feature>
<name>H5SRX6_ACEAU</name>
<dbReference type="PROSITE" id="PS51186">
    <property type="entry name" value="GNAT"/>
    <property type="match status" value="1"/>
</dbReference>
<evidence type="ECO:0000256" key="2">
    <source>
        <dbReference type="ARBA" id="ARBA00023315"/>
    </source>
</evidence>
<keyword evidence="2" id="KW-0012">Acyltransferase</keyword>
<dbReference type="PANTHER" id="PTHR43420">
    <property type="entry name" value="ACETYLTRANSFERASE"/>
    <property type="match status" value="1"/>
</dbReference>
<evidence type="ECO:0000313" key="4">
    <source>
        <dbReference type="EMBL" id="BAL58912.1"/>
    </source>
</evidence>
<dbReference type="PANTHER" id="PTHR43420:SF12">
    <property type="entry name" value="N-ACETYLTRANSFERASE DOMAIN-CONTAINING PROTEIN"/>
    <property type="match status" value="1"/>
</dbReference>
<organism evidence="4">
    <name type="scientific">Acetithermum autotrophicum</name>
    <dbReference type="NCBI Taxonomy" id="1446466"/>
    <lineage>
        <taxon>Bacteria</taxon>
        <taxon>Candidatus Bipolaricaulota</taxon>
        <taxon>Candidatus Acetithermum</taxon>
    </lineage>
</organism>
<dbReference type="SUPFAM" id="SSF55729">
    <property type="entry name" value="Acyl-CoA N-acyltransferases (Nat)"/>
    <property type="match status" value="1"/>
</dbReference>
<evidence type="ECO:0000256" key="1">
    <source>
        <dbReference type="ARBA" id="ARBA00022679"/>
    </source>
</evidence>
<sequence length="171" mass="19644">MRELVTPVMRRAVAADLERILEIERLSFAAPWPRDYLAQHLGDDGFVVIEHENRVVGYTVIGIKIPSFLARLERRTRALLTGQEPEELPPVGHILNIAVDPAYRGRGLGKRLVEYALEYCRRLGAEQVELEVRTSNEPAIALYRKYGFVIRERVPYYYSDGEDAFVMVKKL</sequence>
<dbReference type="EMBL" id="AP011802">
    <property type="protein sequence ID" value="BAL58912.1"/>
    <property type="molecule type" value="Genomic_DNA"/>
</dbReference>
<gene>
    <name evidence="4" type="ORF">HGMM_OP3C067</name>
</gene>
<dbReference type="InterPro" id="IPR000182">
    <property type="entry name" value="GNAT_dom"/>
</dbReference>
<accession>H5SRX6</accession>
<reference evidence="4" key="2">
    <citation type="journal article" date="2012" name="PLoS ONE">
        <title>A Deeply Branching Thermophilic Bacterium with an Ancient Acetyl-CoA Pathway Dominates a Subsurface Ecosystem.</title>
        <authorList>
            <person name="Takami H."/>
            <person name="Noguchi H."/>
            <person name="Takaki Y."/>
            <person name="Uchiyama I."/>
            <person name="Toyoda A."/>
            <person name="Nishi S."/>
            <person name="Chee G.-J."/>
            <person name="Arai W."/>
            <person name="Nunoura T."/>
            <person name="Itoh T."/>
            <person name="Hattori M."/>
            <person name="Takai K."/>
        </authorList>
    </citation>
    <scope>NUCLEOTIDE SEQUENCE</scope>
</reference>